<evidence type="ECO:0000313" key="4">
    <source>
        <dbReference type="Proteomes" id="UP001341281"/>
    </source>
</evidence>
<proteinExistence type="predicted"/>
<feature type="region of interest" description="Disordered" evidence="1">
    <location>
        <begin position="275"/>
        <end position="345"/>
    </location>
</feature>
<dbReference type="Proteomes" id="UP001341281">
    <property type="component" value="Chromosome 02"/>
</dbReference>
<name>A0AAQ3WE32_PASNO</name>
<dbReference type="AlphaFoldDB" id="A0AAQ3WE32"/>
<sequence length="345" mass="39200">MPVPLPSLPPDAAASHLTLVMDRSWMTKPKREAAYQDGVEQFLAFAYRDLPHDSEILCPCKICKNRVNHSLDEVRTHLRCDGILRCYTTWIHHREHYDVTNNTMNLSSFGVPSGNVVHDHLQGNDAMQDLLHAAFCRADLYESLPVMSEGEEAGADVDVNLADDDSVTKEQNIYATFLKDADTMLYPGCKFSSYLTLYHLKCHHGWTQESFTSLLGVLSTALPIEENLPKTYYEAKKIIHGLDLGYVKIHACPKDCMLFRGDAAKQEFCHVSKSSRSKEDKKNGSTSKQKKKKSQQKLFSTVKTSDDMRWHDEGRTKDGKLRHPSDDEAWRDFDVGYPDFCSRCS</sequence>
<accession>A0AAQ3WE32</accession>
<organism evidence="3 4">
    <name type="scientific">Paspalum notatum var. saurae</name>
    <dbReference type="NCBI Taxonomy" id="547442"/>
    <lineage>
        <taxon>Eukaryota</taxon>
        <taxon>Viridiplantae</taxon>
        <taxon>Streptophyta</taxon>
        <taxon>Embryophyta</taxon>
        <taxon>Tracheophyta</taxon>
        <taxon>Spermatophyta</taxon>
        <taxon>Magnoliopsida</taxon>
        <taxon>Liliopsida</taxon>
        <taxon>Poales</taxon>
        <taxon>Poaceae</taxon>
        <taxon>PACMAD clade</taxon>
        <taxon>Panicoideae</taxon>
        <taxon>Andropogonodae</taxon>
        <taxon>Paspaleae</taxon>
        <taxon>Paspalinae</taxon>
        <taxon>Paspalum</taxon>
    </lineage>
</organism>
<dbReference type="PANTHER" id="PTHR10775:SF185">
    <property type="entry name" value="OS08G0208400 PROTEIN"/>
    <property type="match status" value="1"/>
</dbReference>
<dbReference type="InterPro" id="IPR029480">
    <property type="entry name" value="Transpos_assoc"/>
</dbReference>
<dbReference type="Pfam" id="PF13963">
    <property type="entry name" value="Transpos_assoc"/>
    <property type="match status" value="1"/>
</dbReference>
<dbReference type="EMBL" id="CP144746">
    <property type="protein sequence ID" value="WVZ58611.1"/>
    <property type="molecule type" value="Genomic_DNA"/>
</dbReference>
<dbReference type="PANTHER" id="PTHR10775">
    <property type="entry name" value="OS08G0208400 PROTEIN"/>
    <property type="match status" value="1"/>
</dbReference>
<reference evidence="3 4" key="1">
    <citation type="submission" date="2024-02" db="EMBL/GenBank/DDBJ databases">
        <title>High-quality chromosome-scale genome assembly of Pensacola bahiagrass (Paspalum notatum Flugge var. saurae).</title>
        <authorList>
            <person name="Vega J.M."/>
            <person name="Podio M."/>
            <person name="Orjuela J."/>
            <person name="Siena L.A."/>
            <person name="Pessino S.C."/>
            <person name="Combes M.C."/>
            <person name="Mariac C."/>
            <person name="Albertini E."/>
            <person name="Pupilli F."/>
            <person name="Ortiz J.P.A."/>
            <person name="Leblanc O."/>
        </authorList>
    </citation>
    <scope>NUCLEOTIDE SEQUENCE [LARGE SCALE GENOMIC DNA]</scope>
    <source>
        <strain evidence="3">R1</strain>
        <tissue evidence="3">Leaf</tissue>
    </source>
</reference>
<gene>
    <name evidence="3" type="ORF">U9M48_008863</name>
</gene>
<evidence type="ECO:0000313" key="3">
    <source>
        <dbReference type="EMBL" id="WVZ58611.1"/>
    </source>
</evidence>
<keyword evidence="4" id="KW-1185">Reference proteome</keyword>
<protein>
    <recommendedName>
        <fullName evidence="2">Transposase-associated domain-containing protein</fullName>
    </recommendedName>
</protein>
<feature type="compositionally biased region" description="Basic and acidic residues" evidence="1">
    <location>
        <begin position="304"/>
        <end position="334"/>
    </location>
</feature>
<evidence type="ECO:0000259" key="2">
    <source>
        <dbReference type="Pfam" id="PF13963"/>
    </source>
</evidence>
<evidence type="ECO:0000256" key="1">
    <source>
        <dbReference type="SAM" id="MobiDB-lite"/>
    </source>
</evidence>
<feature type="domain" description="Transposase-associated" evidence="2">
    <location>
        <begin position="23"/>
        <end position="95"/>
    </location>
</feature>